<feature type="domain" description="AlgX/AlgJ SGNH hydrolase-like" evidence="15">
    <location>
        <begin position="81"/>
        <end position="342"/>
    </location>
</feature>
<dbReference type="InterPro" id="IPR034657">
    <property type="entry name" value="AlgJ"/>
</dbReference>
<keyword evidence="9" id="KW-0732">Signal</keyword>
<dbReference type="RefSeq" id="WP_076426573.1">
    <property type="nucleotide sequence ID" value="NZ_FTMP01000004.1"/>
</dbReference>
<organism evidence="16 17">
    <name type="scientific">Aquipseudomonas alcaligenes</name>
    <name type="common">Pseudomonas alcaligenes</name>
    <dbReference type="NCBI Taxonomy" id="43263"/>
    <lineage>
        <taxon>Bacteria</taxon>
        <taxon>Pseudomonadati</taxon>
        <taxon>Pseudomonadota</taxon>
        <taxon>Gammaproteobacteria</taxon>
        <taxon>Pseudomonadales</taxon>
        <taxon>Pseudomonadaceae</taxon>
        <taxon>Aquipseudomonas</taxon>
    </lineage>
</organism>
<name>A0A1N6SWH8_AQUAC</name>
<evidence type="ECO:0000313" key="16">
    <source>
        <dbReference type="EMBL" id="SIQ45460.1"/>
    </source>
</evidence>
<accession>A0A1N6SWH8</accession>
<dbReference type="InterPro" id="IPR031811">
    <property type="entry name" value="ALGX/ALGJ_SGNH-like"/>
</dbReference>
<evidence type="ECO:0000256" key="12">
    <source>
        <dbReference type="ARBA" id="ARBA00023136"/>
    </source>
</evidence>
<keyword evidence="6" id="KW-1003">Cell membrane</keyword>
<evidence type="ECO:0000256" key="7">
    <source>
        <dbReference type="ARBA" id="ARBA00022519"/>
    </source>
</evidence>
<comment type="similarity">
    <text evidence="4">Belongs to the AlgJ family.</text>
</comment>
<gene>
    <name evidence="16" type="ORF">SAMN05878282_104180</name>
</gene>
<evidence type="ECO:0000256" key="6">
    <source>
        <dbReference type="ARBA" id="ARBA00022475"/>
    </source>
</evidence>
<keyword evidence="12" id="KW-0472">Membrane</keyword>
<evidence type="ECO:0000256" key="9">
    <source>
        <dbReference type="ARBA" id="ARBA00022729"/>
    </source>
</evidence>
<dbReference type="GO" id="GO:0005886">
    <property type="term" value="C:plasma membrane"/>
    <property type="evidence" value="ECO:0007669"/>
    <property type="project" value="UniProtKB-SubCell"/>
</dbReference>
<keyword evidence="10" id="KW-0574">Periplasm</keyword>
<comment type="pathway">
    <text evidence="3">Glycan biosynthesis; alginate biosynthesis.</text>
</comment>
<evidence type="ECO:0000256" key="4">
    <source>
        <dbReference type="ARBA" id="ARBA00006038"/>
    </source>
</evidence>
<reference evidence="16 17" key="1">
    <citation type="submission" date="2017-01" db="EMBL/GenBank/DDBJ databases">
        <authorList>
            <person name="Mah S.A."/>
            <person name="Swanson W.J."/>
            <person name="Moy G.W."/>
            <person name="Vacquier V.D."/>
        </authorList>
    </citation>
    <scope>NUCLEOTIDE SEQUENCE [LARGE SCALE GENOMIC DNA]</scope>
    <source>
        <strain evidence="16 17">RU36E</strain>
    </source>
</reference>
<evidence type="ECO:0000259" key="15">
    <source>
        <dbReference type="Pfam" id="PF16822"/>
    </source>
</evidence>
<dbReference type="Pfam" id="PF16822">
    <property type="entry name" value="ALGX"/>
    <property type="match status" value="1"/>
</dbReference>
<evidence type="ECO:0000256" key="2">
    <source>
        <dbReference type="ARBA" id="ARBA00004587"/>
    </source>
</evidence>
<evidence type="ECO:0000256" key="1">
    <source>
        <dbReference type="ARBA" id="ARBA00004418"/>
    </source>
</evidence>
<evidence type="ECO:0000256" key="5">
    <source>
        <dbReference type="ARBA" id="ARBA00016086"/>
    </source>
</evidence>
<evidence type="ECO:0000256" key="13">
    <source>
        <dbReference type="ARBA" id="ARBA00023315"/>
    </source>
</evidence>
<dbReference type="EMBL" id="FTMP01000004">
    <property type="protein sequence ID" value="SIQ45460.1"/>
    <property type="molecule type" value="Genomic_DNA"/>
</dbReference>
<evidence type="ECO:0000256" key="10">
    <source>
        <dbReference type="ARBA" id="ARBA00022764"/>
    </source>
</evidence>
<keyword evidence="8 16" id="KW-0808">Transferase</keyword>
<evidence type="ECO:0000256" key="3">
    <source>
        <dbReference type="ARBA" id="ARBA00005182"/>
    </source>
</evidence>
<protein>
    <recommendedName>
        <fullName evidence="5">Probable alginate O-acetylase AlgJ</fullName>
    </recommendedName>
    <alternativeName>
        <fullName evidence="14">Alginate biosynthesis protein AlgJ</fullName>
    </alternativeName>
</protein>
<sequence length="386" mass="42408">MKLSLNLFYSLAFILLMLVMALASVPAALSFSAAAQTPWLNGKLALAFEKHYDKGFPLKELGTNAWAALEYGLFGEGRPGVVVGRQDWLFTDEEFTPAVSASQLDDNWRLIAGVQKELQRRGIDLQLVLLPAKARLYPEYLGEEKPVAQQQELYAQARQRMQALGLQGPDLLAALQVAKGHEAVFLRTDTHWTPHGAAVVAQAVAEYLRRGGQWQGGELSYSTQVKGRETHKGDLLSYLPLEPYFAEMQPPAEELELRSTEPSAEAADDLFGDSTPQLALVGTSYSANAKWNFLGALRQSLGSDLYNYAENGHGPLVPMLRLLARGEAETAGLRLVLWEVPERYLMMSSDLSEFDPQWLAQLRAGSGGVDRLAIQGTADSVAAHNH</sequence>
<keyword evidence="11" id="KW-0016">Alginate biosynthesis</keyword>
<evidence type="ECO:0000256" key="8">
    <source>
        <dbReference type="ARBA" id="ARBA00022679"/>
    </source>
</evidence>
<comment type="subcellular location">
    <subcellularLocation>
        <location evidence="2">Cell inner membrane</location>
        <topology evidence="2">Peripheral membrane protein</topology>
        <orientation evidence="2">Periplasmic side</orientation>
    </subcellularLocation>
    <subcellularLocation>
        <location evidence="1">Periplasm</location>
    </subcellularLocation>
</comment>
<dbReference type="GO" id="GO:0042121">
    <property type="term" value="P:alginic acid biosynthetic process"/>
    <property type="evidence" value="ECO:0007669"/>
    <property type="project" value="UniProtKB-UniPathway"/>
</dbReference>
<keyword evidence="7" id="KW-0997">Cell inner membrane</keyword>
<keyword evidence="13" id="KW-0012">Acyltransferase</keyword>
<dbReference type="AlphaFoldDB" id="A0A1N6SWH8"/>
<dbReference type="Proteomes" id="UP000185841">
    <property type="component" value="Unassembled WGS sequence"/>
</dbReference>
<proteinExistence type="inferred from homology"/>
<evidence type="ECO:0000256" key="11">
    <source>
        <dbReference type="ARBA" id="ARBA00022841"/>
    </source>
</evidence>
<dbReference type="GO" id="GO:0016746">
    <property type="term" value="F:acyltransferase activity"/>
    <property type="evidence" value="ECO:0007669"/>
    <property type="project" value="UniProtKB-KW"/>
</dbReference>
<dbReference type="GO" id="GO:0042597">
    <property type="term" value="C:periplasmic space"/>
    <property type="evidence" value="ECO:0007669"/>
    <property type="project" value="UniProtKB-SubCell"/>
</dbReference>
<dbReference type="UniPathway" id="UPA00286"/>
<evidence type="ECO:0000313" key="17">
    <source>
        <dbReference type="Proteomes" id="UP000185841"/>
    </source>
</evidence>
<dbReference type="CDD" id="cd14442">
    <property type="entry name" value="AlgJ_like"/>
    <property type="match status" value="1"/>
</dbReference>
<evidence type="ECO:0000256" key="14">
    <source>
        <dbReference type="ARBA" id="ARBA00031031"/>
    </source>
</evidence>